<accession>A0A1I0EBZ5</accession>
<keyword evidence="2" id="KW-1185">Reference proteome</keyword>
<name>A0A1I0EBZ5_9BACI</name>
<dbReference type="Gene3D" id="3.40.1350.10">
    <property type="match status" value="1"/>
</dbReference>
<dbReference type="STRING" id="930131.SAMN05216389_11136"/>
<dbReference type="Proteomes" id="UP000198618">
    <property type="component" value="Unassembled WGS sequence"/>
</dbReference>
<dbReference type="GO" id="GO:0003676">
    <property type="term" value="F:nucleic acid binding"/>
    <property type="evidence" value="ECO:0007669"/>
    <property type="project" value="InterPro"/>
</dbReference>
<protein>
    <submittedName>
        <fullName evidence="1">Uncharacterized protein</fullName>
    </submittedName>
</protein>
<dbReference type="InterPro" id="IPR011856">
    <property type="entry name" value="tRNA_endonuc-like_dom_sf"/>
</dbReference>
<dbReference type="AlphaFoldDB" id="A0A1I0EBZ5"/>
<dbReference type="EMBL" id="FOHE01000011">
    <property type="protein sequence ID" value="SET42779.1"/>
    <property type="molecule type" value="Genomic_DNA"/>
</dbReference>
<reference evidence="1 2" key="1">
    <citation type="submission" date="2016-10" db="EMBL/GenBank/DDBJ databases">
        <authorList>
            <person name="de Groot N.N."/>
        </authorList>
    </citation>
    <scope>NUCLEOTIDE SEQUENCE [LARGE SCALE GENOMIC DNA]</scope>
    <source>
        <strain evidence="1 2">IBRC-M 10780</strain>
    </source>
</reference>
<proteinExistence type="predicted"/>
<organism evidence="1 2">
    <name type="scientific">Oceanobacillus limi</name>
    <dbReference type="NCBI Taxonomy" id="930131"/>
    <lineage>
        <taxon>Bacteria</taxon>
        <taxon>Bacillati</taxon>
        <taxon>Bacillota</taxon>
        <taxon>Bacilli</taxon>
        <taxon>Bacillales</taxon>
        <taxon>Bacillaceae</taxon>
        <taxon>Oceanobacillus</taxon>
    </lineage>
</organism>
<gene>
    <name evidence="1" type="ORF">SAMN05216389_11136</name>
</gene>
<sequence>MYDFIARDRLTGEWHTFQCKTIRIRGDRNNELVVYAKNGKGQPYSKSDADYIIGVLAEDGETPRVFYFENEEKGEYWASEQSAVKRWVELPIALDRGTLTDEIASVTA</sequence>
<evidence type="ECO:0000313" key="2">
    <source>
        <dbReference type="Proteomes" id="UP000198618"/>
    </source>
</evidence>
<evidence type="ECO:0000313" key="1">
    <source>
        <dbReference type="EMBL" id="SET42779.1"/>
    </source>
</evidence>